<feature type="compositionally biased region" description="Low complexity" evidence="1">
    <location>
        <begin position="514"/>
        <end position="527"/>
    </location>
</feature>
<feature type="compositionally biased region" description="Low complexity" evidence="1">
    <location>
        <begin position="748"/>
        <end position="766"/>
    </location>
</feature>
<feature type="compositionally biased region" description="Polar residues" evidence="1">
    <location>
        <begin position="772"/>
        <end position="783"/>
    </location>
</feature>
<evidence type="ECO:0000313" key="2">
    <source>
        <dbReference type="EMBL" id="KAJ8041203.1"/>
    </source>
</evidence>
<dbReference type="Proteomes" id="UP001152320">
    <property type="component" value="Chromosome 5"/>
</dbReference>
<feature type="region of interest" description="Disordered" evidence="1">
    <location>
        <begin position="1235"/>
        <end position="1370"/>
    </location>
</feature>
<dbReference type="EMBL" id="JAIZAY010000005">
    <property type="protein sequence ID" value="KAJ8041203.1"/>
    <property type="molecule type" value="Genomic_DNA"/>
</dbReference>
<feature type="compositionally biased region" description="Polar residues" evidence="1">
    <location>
        <begin position="1203"/>
        <end position="1223"/>
    </location>
</feature>
<feature type="compositionally biased region" description="Low complexity" evidence="1">
    <location>
        <begin position="1243"/>
        <end position="1276"/>
    </location>
</feature>
<feature type="compositionally biased region" description="Basic and acidic residues" evidence="1">
    <location>
        <begin position="824"/>
        <end position="842"/>
    </location>
</feature>
<feature type="compositionally biased region" description="Low complexity" evidence="1">
    <location>
        <begin position="1307"/>
        <end position="1326"/>
    </location>
</feature>
<feature type="compositionally biased region" description="Polar residues" evidence="1">
    <location>
        <begin position="415"/>
        <end position="432"/>
    </location>
</feature>
<proteinExistence type="predicted"/>
<feature type="compositionally biased region" description="Low complexity" evidence="1">
    <location>
        <begin position="369"/>
        <end position="378"/>
    </location>
</feature>
<evidence type="ECO:0000256" key="1">
    <source>
        <dbReference type="SAM" id="MobiDB-lite"/>
    </source>
</evidence>
<feature type="compositionally biased region" description="Polar residues" evidence="1">
    <location>
        <begin position="1327"/>
        <end position="1341"/>
    </location>
</feature>
<feature type="compositionally biased region" description="Polar residues" evidence="1">
    <location>
        <begin position="352"/>
        <end position="368"/>
    </location>
</feature>
<feature type="region of interest" description="Disordered" evidence="1">
    <location>
        <begin position="686"/>
        <end position="915"/>
    </location>
</feature>
<feature type="compositionally biased region" description="Polar residues" evidence="1">
    <location>
        <begin position="857"/>
        <end position="880"/>
    </location>
</feature>
<evidence type="ECO:0000313" key="3">
    <source>
        <dbReference type="Proteomes" id="UP001152320"/>
    </source>
</evidence>
<feature type="compositionally biased region" description="Low complexity" evidence="1">
    <location>
        <begin position="1355"/>
        <end position="1365"/>
    </location>
</feature>
<feature type="compositionally biased region" description="Polar residues" evidence="1">
    <location>
        <begin position="379"/>
        <end position="392"/>
    </location>
</feature>
<feature type="compositionally biased region" description="Low complexity" evidence="1">
    <location>
        <begin position="1172"/>
        <end position="1202"/>
    </location>
</feature>
<feature type="compositionally biased region" description="Low complexity" evidence="1">
    <location>
        <begin position="394"/>
        <end position="408"/>
    </location>
</feature>
<feature type="region of interest" description="Disordered" evidence="1">
    <location>
        <begin position="1159"/>
        <end position="1223"/>
    </location>
</feature>
<comment type="caution">
    <text evidence="2">The sequence shown here is derived from an EMBL/GenBank/DDBJ whole genome shotgun (WGS) entry which is preliminary data.</text>
</comment>
<feature type="compositionally biased region" description="Polar residues" evidence="1">
    <location>
        <begin position="501"/>
        <end position="512"/>
    </location>
</feature>
<reference evidence="2" key="1">
    <citation type="submission" date="2021-10" db="EMBL/GenBank/DDBJ databases">
        <title>Tropical sea cucumber genome reveals ecological adaptation and Cuvierian tubules defense mechanism.</title>
        <authorList>
            <person name="Chen T."/>
        </authorList>
    </citation>
    <scope>NUCLEOTIDE SEQUENCE</scope>
    <source>
        <strain evidence="2">Nanhai2018</strain>
        <tissue evidence="2">Muscle</tissue>
    </source>
</reference>
<dbReference type="OrthoDB" id="10072609at2759"/>
<gene>
    <name evidence="2" type="ORF">HOLleu_11945</name>
</gene>
<feature type="region of interest" description="Disordered" evidence="1">
    <location>
        <begin position="57"/>
        <end position="90"/>
    </location>
</feature>
<feature type="compositionally biased region" description="Low complexity" evidence="1">
    <location>
        <begin position="433"/>
        <end position="453"/>
    </location>
</feature>
<feature type="compositionally biased region" description="Polar residues" evidence="1">
    <location>
        <begin position="889"/>
        <end position="900"/>
    </location>
</feature>
<keyword evidence="3" id="KW-1185">Reference proteome</keyword>
<accession>A0A9Q1HDE4</accession>
<feature type="region of interest" description="Disordered" evidence="1">
    <location>
        <begin position="137"/>
        <end position="159"/>
    </location>
</feature>
<feature type="compositionally biased region" description="Polar residues" evidence="1">
    <location>
        <begin position="455"/>
        <end position="494"/>
    </location>
</feature>
<protein>
    <submittedName>
        <fullName evidence="2">Uncharacterized protein</fullName>
    </submittedName>
</protein>
<feature type="compositionally biased region" description="Low complexity" evidence="1">
    <location>
        <begin position="72"/>
        <end position="89"/>
    </location>
</feature>
<feature type="region of interest" description="Disordered" evidence="1">
    <location>
        <begin position="1"/>
        <end position="30"/>
    </location>
</feature>
<feature type="compositionally biased region" description="Basic and acidic residues" evidence="1">
    <location>
        <begin position="784"/>
        <end position="793"/>
    </location>
</feature>
<feature type="region of interest" description="Disordered" evidence="1">
    <location>
        <begin position="346"/>
        <end position="530"/>
    </location>
</feature>
<feature type="compositionally biased region" description="Polar residues" evidence="1">
    <location>
        <begin position="1288"/>
        <end position="1306"/>
    </location>
</feature>
<sequence>MAEAPAKFTPKKRPKSCMQSSDDGSDSTVEDLCRKKFKPIAPKPFLKKDSHQSVLTTVLPVKQPPSSDTKDTTLTSASTITSTSSSTTSNKYGDIPSMPVMYGGPVFIPVRFPFPVLVPAMFNINGNQQQKCTCYSQKETSNKASPSEGVEPSLSKAESVPQQPCPLHYSFNSNQPTYINHPIPNVQSSFMPVYMGSGGSMQNKSEWPGKPKYSRYKYSMLKNGDIYKGLASNIQSYQDIQVPVSSSQVPGQYLSFTSKANQYSNQNCLSKEKPESQPVSCAEAPCFSGSCSIPCSAPSKCDTMCQTASVQNSSAPQLGQMVQHESNTLVQAKSVGVDAAVQTDSQEVEAADNSTKRLPNTTDVRVTNSSSVQCSLSSGQRGFTDPTSTMSYHSPVTTTSTGGASVSAQVGTMGPVSSGSIIESGVPSSNQGSNSTAPSASSSAGLSTASFTAYPSPSRSMENIRQSGTMSSQSSVNSTIPSLNTVSDRSQQVTSDERTKSSFADTPTSRVPGSSFTSRSEVSTSSEALQQRNYETDVIVPLRAAPSPSDAHDVEDMDRFVLSPVISESDNEDMFSRNMPSASTFYRPLRHDRHLGGPVPGPSSSLPRHNLAAINPVRASSLPPSGIGSSRTMHLTDVPGPAHLSSHWVPPFSQPLQSHERQLHNNVYASSASSLSVGHGLLGTRSGVPIGNEHGSPHPGFHSITPYPPTTSVANSVFCPPNPFSKQPHGGLPQSTGRAISDLHQYPSSRMSTVQPMSSSSFSSEDQSPHSRTTAQFPSSRPSEPTRHGEHYSSLHRNRGAVPQTGVATSGGDKQGSQTAENSDQSRRVRDSSQVEKPDFENRPSSSGDAQGRLRDSQGSIQSVPLQSNIAGSRDGSVQRNMRKDVSSLPYTNRGTSSTERSFEAPSLGHGSNRANILGLSEDRNAGSLSQSHTVQEHHRHDLASSVGLHSNQTANRGVPSSSSGYPVSYVPPLVCRSSVPPMPVHDTPSHHVHGLPPRPMSGTGMSMHGSVTPGLSPAHSHTTHPHPFQPGGTYHGQHNHMFYPHYGSLHQPLSMSPSPAPSHSDLSLLSPRSCTHLHLHGNMLHSPQMPSSMHNFQRTPGFAGGLHAGSYPYSVMEDRLDTCCSGRLGHSPPSDDRSIPTLLTNILHRRPGAFSHLEQTASGERSKPSEGSAPSQASTATSTATPGTTTVSSVVASSVQTRPSPSSIQGHRNTLSTGSTSIVSPVPAAPLVQQKSVASTGTSSSTPRLISSSSVSSLPSRTVTTASASTSSRRVIPPSPTSAPSPQTRGGTHSQIPTPRSSQQNVPTASPSSVSAMSPMAPSPSQNRPATRSGTGNNSDKYLPVEAVPPSPAPSNASAPTPDSNRQNSDQVVKYGETILKCSRQILRESGRTVLCCWNCDYHTAEPRKMHRHQKKESQPQKCQLCDFRSDTRCTVNQHYKEVHMDKDDPFRSVSL</sequence>
<name>A0A9Q1HDE4_HOLLE</name>
<organism evidence="2 3">
    <name type="scientific">Holothuria leucospilota</name>
    <name type="common">Black long sea cucumber</name>
    <name type="synonym">Mertensiothuria leucospilota</name>
    <dbReference type="NCBI Taxonomy" id="206669"/>
    <lineage>
        <taxon>Eukaryota</taxon>
        <taxon>Metazoa</taxon>
        <taxon>Echinodermata</taxon>
        <taxon>Eleutherozoa</taxon>
        <taxon>Echinozoa</taxon>
        <taxon>Holothuroidea</taxon>
        <taxon>Aspidochirotacea</taxon>
        <taxon>Aspidochirotida</taxon>
        <taxon>Holothuriidae</taxon>
        <taxon>Holothuria</taxon>
    </lineage>
</organism>